<protein>
    <submittedName>
        <fullName evidence="2">Uncharacterized protein</fullName>
    </submittedName>
</protein>
<dbReference type="AlphaFoldDB" id="A0A0C2U9M5"/>
<dbReference type="InterPro" id="IPR046732">
    <property type="entry name" value="DUF6624"/>
</dbReference>
<dbReference type="OrthoDB" id="7632344at2"/>
<sequence length="197" mass="21424">MAGHFRHRLLALKDAEQALRLELLQSGEPVGGYPLGLRQLHEANARELELIVDDEGWPTVDAAAADGAEAAWLVAMHAVSRPSFMRRCLGLLKSAANRDEVPKRHAAMLEDRIRALEGRPQKYGTQLDWQGGRLSPLPIEDEAEVDARRAAVGLSPLAETIATARAAAQSDGAPPPEEWEASSSVLEALAREVGWRT</sequence>
<reference evidence="2 3" key="1">
    <citation type="submission" date="2015-01" db="EMBL/GenBank/DDBJ databases">
        <title>Genome Sequence of Magnetospirillum magnetotacticum Strain MS-1.</title>
        <authorList>
            <person name="Marinov G.K."/>
            <person name="Smalley M.D."/>
            <person name="DeSalvo G."/>
        </authorList>
    </citation>
    <scope>NUCLEOTIDE SEQUENCE [LARGE SCALE GENOMIC DNA]</scope>
    <source>
        <strain evidence="2 3">MS-1</strain>
    </source>
</reference>
<keyword evidence="3" id="KW-1185">Reference proteome</keyword>
<dbReference type="Pfam" id="PF20329">
    <property type="entry name" value="DUF6624"/>
    <property type="match status" value="1"/>
</dbReference>
<proteinExistence type="predicted"/>
<dbReference type="EMBL" id="JXSL01000030">
    <property type="protein sequence ID" value="KIL98202.1"/>
    <property type="molecule type" value="Genomic_DNA"/>
</dbReference>
<organism evidence="2 3">
    <name type="scientific">Paramagnetospirillum magnetotacticum MS-1</name>
    <dbReference type="NCBI Taxonomy" id="272627"/>
    <lineage>
        <taxon>Bacteria</taxon>
        <taxon>Pseudomonadati</taxon>
        <taxon>Pseudomonadota</taxon>
        <taxon>Alphaproteobacteria</taxon>
        <taxon>Rhodospirillales</taxon>
        <taxon>Magnetospirillaceae</taxon>
        <taxon>Paramagnetospirillum</taxon>
    </lineage>
</organism>
<evidence type="ECO:0000313" key="2">
    <source>
        <dbReference type="EMBL" id="KIL98202.1"/>
    </source>
</evidence>
<evidence type="ECO:0000256" key="1">
    <source>
        <dbReference type="SAM" id="MobiDB-lite"/>
    </source>
</evidence>
<dbReference type="RefSeq" id="WP_041042289.1">
    <property type="nucleotide sequence ID" value="NZ_JXSL01000030.1"/>
</dbReference>
<gene>
    <name evidence="2" type="ORF">CCC_01263</name>
</gene>
<feature type="region of interest" description="Disordered" evidence="1">
    <location>
        <begin position="165"/>
        <end position="184"/>
    </location>
</feature>
<dbReference type="Proteomes" id="UP000031971">
    <property type="component" value="Unassembled WGS sequence"/>
</dbReference>
<evidence type="ECO:0000313" key="3">
    <source>
        <dbReference type="Proteomes" id="UP000031971"/>
    </source>
</evidence>
<name>A0A0C2U9M5_PARME</name>
<comment type="caution">
    <text evidence="2">The sequence shown here is derived from an EMBL/GenBank/DDBJ whole genome shotgun (WGS) entry which is preliminary data.</text>
</comment>
<accession>A0A0C2U9M5</accession>
<dbReference type="STRING" id="272627.CCC_01263"/>